<dbReference type="InterPro" id="IPR002347">
    <property type="entry name" value="SDR_fam"/>
</dbReference>
<name>A0ABT8L5V3_9BACT</name>
<dbReference type="Pfam" id="PF13561">
    <property type="entry name" value="adh_short_C2"/>
    <property type="match status" value="1"/>
</dbReference>
<keyword evidence="4" id="KW-1185">Reference proteome</keyword>
<dbReference type="PRINTS" id="PR00081">
    <property type="entry name" value="GDHRDH"/>
</dbReference>
<accession>A0ABT8L5V3</accession>
<proteinExistence type="inferred from homology"/>
<evidence type="ECO:0000313" key="4">
    <source>
        <dbReference type="Proteomes" id="UP001172083"/>
    </source>
</evidence>
<gene>
    <name evidence="3" type="ORF">QQ020_06085</name>
</gene>
<dbReference type="SUPFAM" id="SSF51735">
    <property type="entry name" value="NAD(P)-binding Rossmann-fold domains"/>
    <property type="match status" value="1"/>
</dbReference>
<sequence>MGKEIVLILGGSGGMGLATAKILIEKGYKVIISGRTKGKLASISNQLGKDCTYVVLDASNNEDLNKTLSSYSKLDHIVVTISARANASGINNTSEENAKQAFQRFWISYNVLHFATEFLKRNGSVTLISGSSAKTPLKGYGVWGTLHGSLNGLVKQASIDIAPIRVNAISPGGIGINADRQLTEHRGMVEDIGQMVYAVISNLAVTSTIIDVDGGERIGTWNG</sequence>
<comment type="similarity">
    <text evidence="1">Belongs to the short-chain dehydrogenases/reductases (SDR) family.</text>
</comment>
<dbReference type="Proteomes" id="UP001172083">
    <property type="component" value="Unassembled WGS sequence"/>
</dbReference>
<evidence type="ECO:0000256" key="1">
    <source>
        <dbReference type="ARBA" id="ARBA00006484"/>
    </source>
</evidence>
<organism evidence="3 4">
    <name type="scientific">Agaribacillus aureus</name>
    <dbReference type="NCBI Taxonomy" id="3051825"/>
    <lineage>
        <taxon>Bacteria</taxon>
        <taxon>Pseudomonadati</taxon>
        <taxon>Bacteroidota</taxon>
        <taxon>Cytophagia</taxon>
        <taxon>Cytophagales</taxon>
        <taxon>Splendidivirgaceae</taxon>
        <taxon>Agaribacillus</taxon>
    </lineage>
</organism>
<comment type="caution">
    <text evidence="3">The sequence shown here is derived from an EMBL/GenBank/DDBJ whole genome shotgun (WGS) entry which is preliminary data.</text>
</comment>
<dbReference type="InterPro" id="IPR036291">
    <property type="entry name" value="NAD(P)-bd_dom_sf"/>
</dbReference>
<evidence type="ECO:0000256" key="2">
    <source>
        <dbReference type="ARBA" id="ARBA00023002"/>
    </source>
</evidence>
<dbReference type="EMBL" id="JAUJEB010000001">
    <property type="protein sequence ID" value="MDN5211608.1"/>
    <property type="molecule type" value="Genomic_DNA"/>
</dbReference>
<dbReference type="PANTHER" id="PTHR43477">
    <property type="entry name" value="DIHYDROANTICAPSIN 7-DEHYDROGENASE"/>
    <property type="match status" value="1"/>
</dbReference>
<reference evidence="3" key="1">
    <citation type="submission" date="2023-06" db="EMBL/GenBank/DDBJ databases">
        <title>Genomic of Agaribacillus aureum.</title>
        <authorList>
            <person name="Wang G."/>
        </authorList>
    </citation>
    <scope>NUCLEOTIDE SEQUENCE</scope>
    <source>
        <strain evidence="3">BMA12</strain>
    </source>
</reference>
<dbReference type="RefSeq" id="WP_346756938.1">
    <property type="nucleotide sequence ID" value="NZ_JAUJEB010000001.1"/>
</dbReference>
<dbReference type="Gene3D" id="3.40.50.720">
    <property type="entry name" value="NAD(P)-binding Rossmann-like Domain"/>
    <property type="match status" value="1"/>
</dbReference>
<evidence type="ECO:0000313" key="3">
    <source>
        <dbReference type="EMBL" id="MDN5211608.1"/>
    </source>
</evidence>
<dbReference type="InterPro" id="IPR051122">
    <property type="entry name" value="SDR_DHRS6-like"/>
</dbReference>
<dbReference type="PANTHER" id="PTHR43477:SF1">
    <property type="entry name" value="DIHYDROANTICAPSIN 7-DEHYDROGENASE"/>
    <property type="match status" value="1"/>
</dbReference>
<keyword evidence="2" id="KW-0560">Oxidoreductase</keyword>
<protein>
    <submittedName>
        <fullName evidence="3">SDR family oxidoreductase</fullName>
    </submittedName>
</protein>